<dbReference type="RefSeq" id="WP_058297229.1">
    <property type="nucleotide sequence ID" value="NZ_FMAU01000001.1"/>
</dbReference>
<evidence type="ECO:0000256" key="2">
    <source>
        <dbReference type="SAM" id="SignalP"/>
    </source>
</evidence>
<feature type="signal peptide" evidence="2">
    <location>
        <begin position="1"/>
        <end position="22"/>
    </location>
</feature>
<evidence type="ECO:0000313" key="5">
    <source>
        <dbReference type="Proteomes" id="UP000181997"/>
    </source>
</evidence>
<dbReference type="AlphaFoldDB" id="A0A0V8HPV0"/>
<feature type="compositionally biased region" description="Acidic residues" evidence="1">
    <location>
        <begin position="25"/>
        <end position="34"/>
    </location>
</feature>
<evidence type="ECO:0000256" key="1">
    <source>
        <dbReference type="SAM" id="MobiDB-lite"/>
    </source>
</evidence>
<dbReference type="EMBL" id="FMAU01000001">
    <property type="protein sequence ID" value="SCB75934.1"/>
    <property type="molecule type" value="Genomic_DNA"/>
</dbReference>
<gene>
    <name evidence="4" type="ORF">GA0061094_0320</name>
</gene>
<reference evidence="5" key="1">
    <citation type="submission" date="2016-08" db="EMBL/GenBank/DDBJ databases">
        <authorList>
            <person name="Varghese N."/>
            <person name="Submissions Spin"/>
        </authorList>
    </citation>
    <scope>NUCLEOTIDE SEQUENCE [LARGE SCALE GENOMIC DNA]</scope>
    <source>
        <strain evidence="5">SGD-1123</strain>
    </source>
</reference>
<dbReference type="PANTHER" id="PTHR39176">
    <property type="entry name" value="PERIPLASMIC PROTEIN-RELATED"/>
    <property type="match status" value="1"/>
</dbReference>
<dbReference type="Pfam" id="PF07007">
    <property type="entry name" value="LprI"/>
    <property type="match status" value="1"/>
</dbReference>
<evidence type="ECO:0000313" key="4">
    <source>
        <dbReference type="EMBL" id="SCB75934.1"/>
    </source>
</evidence>
<organism evidence="4 5">
    <name type="scientific">[Bacillus] enclensis</name>
    <dbReference type="NCBI Taxonomy" id="1402860"/>
    <lineage>
        <taxon>Bacteria</taxon>
        <taxon>Bacillati</taxon>
        <taxon>Bacillota</taxon>
        <taxon>Bacilli</taxon>
        <taxon>Bacillales</taxon>
        <taxon>Bacillaceae</taxon>
        <taxon>Rossellomorea</taxon>
    </lineage>
</organism>
<dbReference type="InterPro" id="IPR009739">
    <property type="entry name" value="LprI-like_N"/>
</dbReference>
<protein>
    <recommendedName>
        <fullName evidence="3">Lysozyme inhibitor LprI-like N-terminal domain-containing protein</fullName>
    </recommendedName>
</protein>
<dbReference type="PANTHER" id="PTHR39176:SF1">
    <property type="entry name" value="PERIPLASMIC PROTEIN"/>
    <property type="match status" value="1"/>
</dbReference>
<keyword evidence="2" id="KW-0732">Signal</keyword>
<proteinExistence type="predicted"/>
<feature type="chain" id="PRO_5038857810" description="Lysozyme inhibitor LprI-like N-terminal domain-containing protein" evidence="2">
    <location>
        <begin position="23"/>
        <end position="211"/>
    </location>
</feature>
<feature type="compositionally biased region" description="Low complexity" evidence="1">
    <location>
        <begin position="68"/>
        <end position="83"/>
    </location>
</feature>
<sequence>MNKRLVVSALSAMLLMGMSACSQSPDEDAAEQPESDAISASTEDSSKPDDSSAESTTSSDENEEDQPNESSSENSSTESSDQEVTVTKVEGKQAYAEKLDNIQKELDALPYKKDSDKGVTNAMKNYYGVAYEKYDGALNEIYALLKKELSPEVMAELKAEQLEWIKEKEEKAEKERLKYEGGTFEYVAWYISLYESTKDRCYELVEEYMRD</sequence>
<evidence type="ECO:0000259" key="3">
    <source>
        <dbReference type="Pfam" id="PF07007"/>
    </source>
</evidence>
<keyword evidence="5" id="KW-1185">Reference proteome</keyword>
<dbReference type="Proteomes" id="UP000181997">
    <property type="component" value="Unassembled WGS sequence"/>
</dbReference>
<feature type="domain" description="Lysozyme inhibitor LprI-like N-terminal" evidence="3">
    <location>
        <begin position="114"/>
        <end position="204"/>
    </location>
</feature>
<dbReference type="PROSITE" id="PS51257">
    <property type="entry name" value="PROKAR_LIPOPROTEIN"/>
    <property type="match status" value="1"/>
</dbReference>
<accession>A0A0V8HPV0</accession>
<dbReference type="Gene3D" id="1.20.1270.180">
    <property type="match status" value="1"/>
</dbReference>
<feature type="region of interest" description="Disordered" evidence="1">
    <location>
        <begin position="22"/>
        <end position="92"/>
    </location>
</feature>
<name>A0A0V8HPV0_9BACI</name>